<comment type="caution">
    <text evidence="6">The sequence shown here is derived from an EMBL/GenBank/DDBJ whole genome shotgun (WGS) entry which is preliminary data.</text>
</comment>
<dbReference type="EMBL" id="MHRA01000023">
    <property type="protein sequence ID" value="OHA15364.1"/>
    <property type="molecule type" value="Genomic_DNA"/>
</dbReference>
<dbReference type="Proteomes" id="UP000178116">
    <property type="component" value="Unassembled WGS sequence"/>
</dbReference>
<evidence type="ECO:0000313" key="6">
    <source>
        <dbReference type="EMBL" id="OHA15364.1"/>
    </source>
</evidence>
<evidence type="ECO:0000256" key="1">
    <source>
        <dbReference type="ARBA" id="ARBA00009369"/>
    </source>
</evidence>
<accession>A0A1G2LV49</accession>
<keyword evidence="3" id="KW-0133">Cell shape</keyword>
<dbReference type="InterPro" id="IPR042177">
    <property type="entry name" value="Cell/Rod_1"/>
</dbReference>
<evidence type="ECO:0000256" key="2">
    <source>
        <dbReference type="ARBA" id="ARBA00013855"/>
    </source>
</evidence>
<sequence length="269" mass="30187">MTFRRNIKNQNRRGLSTPRKFLAIGLAVFFLLALVLQDFSFKFAIRPFFYAMEPLLKTKKDLKNWWEGKRAGFAEKKNILAENRALTEKAAEMKISLSFLEIFEKENAELKAAFSAEERKNYIFGSVISRPPFTPYDLLIIDAGAKDGVEEGMQVLAFGKVLLGYVADVFPDKSKVKLISSFGEETNVVLESSGIPAIAAGKGGENFEIILSRMTDIGVGEKIITDGKNPLLVGIVEKIERQATDPYQKIIFRLPINIQALTKVFLLKK</sequence>
<dbReference type="GO" id="GO:0005886">
    <property type="term" value="C:plasma membrane"/>
    <property type="evidence" value="ECO:0007669"/>
    <property type="project" value="TreeGrafter"/>
</dbReference>
<protein>
    <recommendedName>
        <fullName evidence="2">Cell shape-determining protein MreC</fullName>
    </recommendedName>
    <alternativeName>
        <fullName evidence="4">Cell shape protein MreC</fullName>
    </alternativeName>
</protein>
<evidence type="ECO:0000313" key="7">
    <source>
        <dbReference type="Proteomes" id="UP000178116"/>
    </source>
</evidence>
<comment type="similarity">
    <text evidence="1">Belongs to the MreC family.</text>
</comment>
<organism evidence="6 7">
    <name type="scientific">Candidatus Tagabacteria bacterium RIFCSPLOWO2_01_FULL_42_9</name>
    <dbReference type="NCBI Taxonomy" id="1802296"/>
    <lineage>
        <taxon>Bacteria</taxon>
        <taxon>Candidatus Tagaibacteriota</taxon>
    </lineage>
</organism>
<dbReference type="PANTHER" id="PTHR34138">
    <property type="entry name" value="CELL SHAPE-DETERMINING PROTEIN MREC"/>
    <property type="match status" value="1"/>
</dbReference>
<dbReference type="Pfam" id="PF04085">
    <property type="entry name" value="MreC"/>
    <property type="match status" value="1"/>
</dbReference>
<dbReference type="Gene3D" id="2.40.10.340">
    <property type="entry name" value="Rod shape-determining protein MreC, domain 1"/>
    <property type="match status" value="1"/>
</dbReference>
<dbReference type="InterPro" id="IPR042175">
    <property type="entry name" value="Cell/Rod_MreC_2"/>
</dbReference>
<dbReference type="InterPro" id="IPR055342">
    <property type="entry name" value="MreC_beta-barrel_core"/>
</dbReference>
<evidence type="ECO:0000256" key="4">
    <source>
        <dbReference type="ARBA" id="ARBA00032089"/>
    </source>
</evidence>
<evidence type="ECO:0000256" key="3">
    <source>
        <dbReference type="ARBA" id="ARBA00022960"/>
    </source>
</evidence>
<dbReference type="AlphaFoldDB" id="A0A1G2LV49"/>
<dbReference type="GO" id="GO:0008360">
    <property type="term" value="P:regulation of cell shape"/>
    <property type="evidence" value="ECO:0007669"/>
    <property type="project" value="UniProtKB-KW"/>
</dbReference>
<reference evidence="6 7" key="1">
    <citation type="journal article" date="2016" name="Nat. Commun.">
        <title>Thousands of microbial genomes shed light on interconnected biogeochemical processes in an aquifer system.</title>
        <authorList>
            <person name="Anantharaman K."/>
            <person name="Brown C.T."/>
            <person name="Hug L.A."/>
            <person name="Sharon I."/>
            <person name="Castelle C.J."/>
            <person name="Probst A.J."/>
            <person name="Thomas B.C."/>
            <person name="Singh A."/>
            <person name="Wilkins M.J."/>
            <person name="Karaoz U."/>
            <person name="Brodie E.L."/>
            <person name="Williams K.H."/>
            <person name="Hubbard S.S."/>
            <person name="Banfield J.F."/>
        </authorList>
    </citation>
    <scope>NUCLEOTIDE SEQUENCE [LARGE SCALE GENOMIC DNA]</scope>
</reference>
<dbReference type="Gene3D" id="2.40.10.350">
    <property type="entry name" value="Rod shape-determining protein MreC, domain 2"/>
    <property type="match status" value="1"/>
</dbReference>
<dbReference type="InterPro" id="IPR007221">
    <property type="entry name" value="MreC"/>
</dbReference>
<proteinExistence type="inferred from homology"/>
<evidence type="ECO:0000259" key="5">
    <source>
        <dbReference type="Pfam" id="PF04085"/>
    </source>
</evidence>
<dbReference type="PANTHER" id="PTHR34138:SF1">
    <property type="entry name" value="CELL SHAPE-DETERMINING PROTEIN MREC"/>
    <property type="match status" value="1"/>
</dbReference>
<name>A0A1G2LV49_9BACT</name>
<feature type="domain" description="Rod shape-determining protein MreC beta-barrel core" evidence="5">
    <location>
        <begin position="127"/>
        <end position="268"/>
    </location>
</feature>
<gene>
    <name evidence="6" type="ORF">A3A10_01420</name>
</gene>